<dbReference type="AlphaFoldDB" id="A0A132NQE7"/>
<proteinExistence type="predicted"/>
<protein>
    <submittedName>
        <fullName evidence="1">Uncharacterized protein</fullName>
    </submittedName>
</protein>
<sequence>MISLTSPQFDLLAEPLPKKDTASFNIDNERLLNFGCQDQCSGERDSPELQFSAGILADDTRDYSLSYPGATEYLENSVYRYDLLVTLATDKFRNLADCH</sequence>
<gene>
    <name evidence="1" type="ORF">QR46_3733</name>
</gene>
<dbReference type="OrthoDB" id="10249371at2759"/>
<dbReference type="VEuPathDB" id="GiardiaDB:QR46_3733"/>
<evidence type="ECO:0000313" key="1">
    <source>
        <dbReference type="EMBL" id="KWX12294.1"/>
    </source>
</evidence>
<name>A0A132NQE7_GIAIN</name>
<dbReference type="EMBL" id="JXTI01000125">
    <property type="protein sequence ID" value="KWX12294.1"/>
    <property type="molecule type" value="Genomic_DNA"/>
</dbReference>
<organism evidence="1 2">
    <name type="scientific">Giardia duodenalis assemblage B</name>
    <dbReference type="NCBI Taxonomy" id="1394984"/>
    <lineage>
        <taxon>Eukaryota</taxon>
        <taxon>Metamonada</taxon>
        <taxon>Diplomonadida</taxon>
        <taxon>Hexamitidae</taxon>
        <taxon>Giardiinae</taxon>
        <taxon>Giardia</taxon>
    </lineage>
</organism>
<accession>A0A132NQE7</accession>
<evidence type="ECO:0000313" key="2">
    <source>
        <dbReference type="Proteomes" id="UP000070089"/>
    </source>
</evidence>
<comment type="caution">
    <text evidence="1">The sequence shown here is derived from an EMBL/GenBank/DDBJ whole genome shotgun (WGS) entry which is preliminary data.</text>
</comment>
<reference evidence="1 2" key="1">
    <citation type="journal article" date="2015" name="Mol. Biochem. Parasitol.">
        <title>Identification of polymorphic genes for use in assemblage B genotyping assays through comparative genomics of multiple assemblage B Giardia duodenalis isolates.</title>
        <authorList>
            <person name="Wielinga C."/>
            <person name="Thompson R.C."/>
            <person name="Monis P."/>
            <person name="Ryan U."/>
        </authorList>
    </citation>
    <scope>NUCLEOTIDE SEQUENCE [LARGE SCALE GENOMIC DNA]</scope>
    <source>
        <strain evidence="1 2">BAH15c1</strain>
    </source>
</reference>
<dbReference type="Proteomes" id="UP000070089">
    <property type="component" value="Unassembled WGS sequence"/>
</dbReference>